<sequence length="150" mass="17061">WGKKETNLHRPPCLRKPRKPPARDFGTASRSLNLCPPSSLRSARRWCRQRPLRGHAAGAPRILINEFTLSIRSGMAWEAPAGSIVNISTPEGAASWFVALQGNMRRDQAERKPHKSFQNSLKTLGHKAISNIWNRHNPRERFWASRTPHT</sequence>
<dbReference type="Proteomes" id="UP000836387">
    <property type="component" value="Unassembled WGS sequence"/>
</dbReference>
<proteinExistence type="predicted"/>
<dbReference type="EMBL" id="CADEHS020000003">
    <property type="protein sequence ID" value="CAG9938752.1"/>
    <property type="molecule type" value="Genomic_DNA"/>
</dbReference>
<reference evidence="1" key="1">
    <citation type="submission" date="2020-04" db="EMBL/GenBank/DDBJ databases">
        <authorList>
            <person name="Broberg M."/>
        </authorList>
    </citation>
    <scope>NUCLEOTIDE SEQUENCE</scope>
</reference>
<comment type="caution">
    <text evidence="1">The sequence shown here is derived from an EMBL/GenBank/DDBJ whole genome shotgun (WGS) entry which is preliminary data.</text>
</comment>
<keyword evidence="2" id="KW-1185">Reference proteome</keyword>
<organism evidence="1 2">
    <name type="scientific">Clonostachys rosea f. rosea IK726</name>
    <dbReference type="NCBI Taxonomy" id="1349383"/>
    <lineage>
        <taxon>Eukaryota</taxon>
        <taxon>Fungi</taxon>
        <taxon>Dikarya</taxon>
        <taxon>Ascomycota</taxon>
        <taxon>Pezizomycotina</taxon>
        <taxon>Sordariomycetes</taxon>
        <taxon>Hypocreomycetidae</taxon>
        <taxon>Hypocreales</taxon>
        <taxon>Bionectriaceae</taxon>
        <taxon>Clonostachys</taxon>
    </lineage>
</organism>
<name>A0ACA9TCZ2_BIOOC</name>
<gene>
    <name evidence="1" type="ORF">CRV2_00007181</name>
</gene>
<accession>A0ACA9TCZ2</accession>
<evidence type="ECO:0000313" key="1">
    <source>
        <dbReference type="EMBL" id="CAG9938752.1"/>
    </source>
</evidence>
<protein>
    <submittedName>
        <fullName evidence="1">Uncharacterized protein</fullName>
    </submittedName>
</protein>
<feature type="non-terminal residue" evidence="1">
    <location>
        <position position="1"/>
    </location>
</feature>
<feature type="non-terminal residue" evidence="1">
    <location>
        <position position="150"/>
    </location>
</feature>
<evidence type="ECO:0000313" key="2">
    <source>
        <dbReference type="Proteomes" id="UP000836387"/>
    </source>
</evidence>
<reference evidence="1" key="2">
    <citation type="submission" date="2021-10" db="EMBL/GenBank/DDBJ databases">
        <authorList>
            <person name="Piombo E."/>
        </authorList>
    </citation>
    <scope>NUCLEOTIDE SEQUENCE</scope>
</reference>